<comment type="caution">
    <text evidence="3">The sequence shown here is derived from an EMBL/GenBank/DDBJ whole genome shotgun (WGS) entry which is preliminary data.</text>
</comment>
<evidence type="ECO:0000313" key="4">
    <source>
        <dbReference type="Proteomes" id="UP000054422"/>
    </source>
</evidence>
<dbReference type="OrthoDB" id="5644038at2"/>
<feature type="domain" description="Autotransporter" evidence="2">
    <location>
        <begin position="68"/>
        <end position="309"/>
    </location>
</feature>
<keyword evidence="1" id="KW-0732">Signal</keyword>
<evidence type="ECO:0000256" key="1">
    <source>
        <dbReference type="SAM" id="SignalP"/>
    </source>
</evidence>
<reference evidence="3 4" key="1">
    <citation type="submission" date="2014-05" db="EMBL/GenBank/DDBJ databases">
        <authorList>
            <person name="Rizzardi K."/>
            <person name="Winiecka-Krusnell J."/>
            <person name="Ramliden M."/>
            <person name="Alm E."/>
            <person name="Andersson S."/>
            <person name="Byfors S."/>
        </authorList>
    </citation>
    <scope>NUCLEOTIDE SEQUENCE [LARGE SCALE GENOMIC DNA]</scope>
    <source>
        <strain evidence="3 4">LEGN</strain>
    </source>
</reference>
<feature type="signal peptide" evidence="1">
    <location>
        <begin position="1"/>
        <end position="21"/>
    </location>
</feature>
<dbReference type="InterPro" id="IPR036709">
    <property type="entry name" value="Autotransporte_beta_dom_sf"/>
</dbReference>
<keyword evidence="4" id="KW-1185">Reference proteome</keyword>
<proteinExistence type="predicted"/>
<dbReference type="EMBL" id="JNCF01000001">
    <property type="protein sequence ID" value="KGP64442.1"/>
    <property type="molecule type" value="Genomic_DNA"/>
</dbReference>
<dbReference type="Proteomes" id="UP000054422">
    <property type="component" value="Unassembled WGS sequence"/>
</dbReference>
<evidence type="ECO:0000313" key="3">
    <source>
        <dbReference type="EMBL" id="KGP64442.1"/>
    </source>
</evidence>
<name>A0A0A2SUL9_9GAMM</name>
<dbReference type="Pfam" id="PF03797">
    <property type="entry name" value="Autotransporter"/>
    <property type="match status" value="1"/>
</dbReference>
<organism evidence="3 4">
    <name type="scientific">Legionella norrlandica</name>
    <dbReference type="NCBI Taxonomy" id="1498499"/>
    <lineage>
        <taxon>Bacteria</taxon>
        <taxon>Pseudomonadati</taxon>
        <taxon>Pseudomonadota</taxon>
        <taxon>Gammaproteobacteria</taxon>
        <taxon>Legionellales</taxon>
        <taxon>Legionellaceae</taxon>
        <taxon>Legionella</taxon>
    </lineage>
</organism>
<dbReference type="AlphaFoldDB" id="A0A0A2SUL9"/>
<dbReference type="SUPFAM" id="SSF103515">
    <property type="entry name" value="Autotransporter"/>
    <property type="match status" value="1"/>
</dbReference>
<dbReference type="RefSeq" id="WP_035886313.1">
    <property type="nucleotide sequence ID" value="NZ_JNCF01000001.1"/>
</dbReference>
<protein>
    <recommendedName>
        <fullName evidence="2">Autotransporter domain-containing protein</fullName>
    </recommendedName>
</protein>
<gene>
    <name evidence="3" type="ORF">EP47_11805</name>
</gene>
<dbReference type="Gene3D" id="2.40.128.130">
    <property type="entry name" value="Autotransporter beta-domain"/>
    <property type="match status" value="1"/>
</dbReference>
<dbReference type="InterPro" id="IPR005546">
    <property type="entry name" value="Autotransporte_beta"/>
</dbReference>
<dbReference type="STRING" id="1498499.EP47_11805"/>
<feature type="chain" id="PRO_5002004830" description="Autotransporter domain-containing protein" evidence="1">
    <location>
        <begin position="22"/>
        <end position="336"/>
    </location>
</feature>
<accession>A0A0A2SUL9</accession>
<sequence>MKTKLIVLMTSVMITSQMVNATNAINSSLDRQASSNNDNNAKQSPNFLQQITPEFLYSYIDFDFDSTTGLNFNRYQGHSNLYSVGGDNVQFIPSVTGGIYVFRVNTEVNSQFLALPFPLTKSYQSIDNNTLFGHLRKSFKSQSQSKFDVDLAAGYGQNKINSTTWIGLDTANPVLGLSNHDNSNWFTSLNGIYRKQGKKINFKAFAGLLYSQIHSGSYFLFFQPVQPVQVVTPLTNKTTYVMEGAEVGYKLNSKLTPFINGGLIQVANISNSRPLFAAPINGSLPQLNMDKNGFKLGGGFTFKQKQFTVRLEERYYQAGRIFASYQTVAGLEYRFS</sequence>
<evidence type="ECO:0000259" key="2">
    <source>
        <dbReference type="Pfam" id="PF03797"/>
    </source>
</evidence>